<evidence type="ECO:0000313" key="8">
    <source>
        <dbReference type="Proteomes" id="UP000720124"/>
    </source>
</evidence>
<dbReference type="SUPFAM" id="SSF55424">
    <property type="entry name" value="FAD/NAD-linked reductases, dimerisation (C-terminal) domain"/>
    <property type="match status" value="1"/>
</dbReference>
<comment type="cofactor">
    <cofactor evidence="1">
        <name>FAD</name>
        <dbReference type="ChEBI" id="CHEBI:57692"/>
    </cofactor>
</comment>
<reference evidence="7 8" key="1">
    <citation type="submission" date="2020-06" db="EMBL/GenBank/DDBJ databases">
        <title>Global-level population genomics: horizontal gene transfer, symbiosis and evolution in Rhizobia.</title>
        <authorList>
            <person name="Gai Y."/>
        </authorList>
    </citation>
    <scope>NUCLEOTIDE SEQUENCE [LARGE SCALE GENOMIC DNA]</scope>
    <source>
        <strain evidence="7 8">PLR6_1b</strain>
    </source>
</reference>
<dbReference type="InterPro" id="IPR016156">
    <property type="entry name" value="FAD/NAD-linked_Rdtase_dimer_sf"/>
</dbReference>
<dbReference type="Pfam" id="PF07992">
    <property type="entry name" value="Pyr_redox_2"/>
    <property type="match status" value="1"/>
</dbReference>
<feature type="domain" description="FAD/NAD(P)-binding" evidence="5">
    <location>
        <begin position="6"/>
        <end position="286"/>
    </location>
</feature>
<dbReference type="PANTHER" id="PTHR43557:SF2">
    <property type="entry name" value="RIESKE DOMAIN-CONTAINING PROTEIN-RELATED"/>
    <property type="match status" value="1"/>
</dbReference>
<accession>A0ABS7LL22</accession>
<dbReference type="InterPro" id="IPR036188">
    <property type="entry name" value="FAD/NAD-bd_sf"/>
</dbReference>
<evidence type="ECO:0000256" key="4">
    <source>
        <dbReference type="ARBA" id="ARBA00023002"/>
    </source>
</evidence>
<sequence>MPNRHFDVLIIGGGHSARRVAEGARDADETASIALIGEEPHLPYDRPSLSKQVLTTSDWKSGHGPAWFADRRIDTILGTSVVGVDHSRRTLMTSDGESLGWGRLVFCTGSRPRRLEIGVMQERLHFLRTIDDAMRLSERLEPGRSIAVVGAGFIGLEVAAAARQRGAAVDVFEAARHSMARVIPGFLAERVENRHVVEGVNFEFGSIATRERLQGYDDVVVGVGVLPNIELAAACGVSCDDGIVIDTFGKTNLDDVFAAGEVVRVPSAAGGSGIRRESWQMAEAQGFAVGQTVGGKPTSYVEIPWFWSDQYDLNIQVLGDLSGDPEWLVRGTLSSPSFAAFAIVDGEVRGVFALNAGREIAGARRLMARGLRPNFKLLANPNKGWNEILAQKSA</sequence>
<protein>
    <submittedName>
        <fullName evidence="7">FAD-dependent oxidoreductase</fullName>
    </submittedName>
</protein>
<dbReference type="PANTHER" id="PTHR43557">
    <property type="entry name" value="APOPTOSIS-INDUCING FACTOR 1"/>
    <property type="match status" value="1"/>
</dbReference>
<gene>
    <name evidence="7" type="ORF">HJA87_16200</name>
</gene>
<dbReference type="Proteomes" id="UP000720124">
    <property type="component" value="Unassembled WGS sequence"/>
</dbReference>
<dbReference type="InterPro" id="IPR023753">
    <property type="entry name" value="FAD/NAD-binding_dom"/>
</dbReference>
<keyword evidence="4" id="KW-0560">Oxidoreductase</keyword>
<evidence type="ECO:0000256" key="3">
    <source>
        <dbReference type="ARBA" id="ARBA00022827"/>
    </source>
</evidence>
<evidence type="ECO:0000259" key="6">
    <source>
        <dbReference type="Pfam" id="PF14759"/>
    </source>
</evidence>
<name>A0ABS7LL22_9HYPH</name>
<keyword evidence="3" id="KW-0274">FAD</keyword>
<dbReference type="SUPFAM" id="SSF51905">
    <property type="entry name" value="FAD/NAD(P)-binding domain"/>
    <property type="match status" value="2"/>
</dbReference>
<dbReference type="PRINTS" id="PR00368">
    <property type="entry name" value="FADPNR"/>
</dbReference>
<feature type="domain" description="Reductase C-terminal" evidence="6">
    <location>
        <begin position="305"/>
        <end position="383"/>
    </location>
</feature>
<dbReference type="Pfam" id="PF14759">
    <property type="entry name" value="Reductase_C"/>
    <property type="match status" value="1"/>
</dbReference>
<evidence type="ECO:0000313" key="7">
    <source>
        <dbReference type="EMBL" id="MBY3591398.1"/>
    </source>
</evidence>
<dbReference type="Gene3D" id="3.50.50.60">
    <property type="entry name" value="FAD/NAD(P)-binding domain"/>
    <property type="match status" value="2"/>
</dbReference>
<evidence type="ECO:0000256" key="2">
    <source>
        <dbReference type="ARBA" id="ARBA00022630"/>
    </source>
</evidence>
<dbReference type="Gene3D" id="3.30.390.30">
    <property type="match status" value="1"/>
</dbReference>
<dbReference type="PRINTS" id="PR00469">
    <property type="entry name" value="PNDRDTASEII"/>
</dbReference>
<dbReference type="InterPro" id="IPR050446">
    <property type="entry name" value="FAD-oxidoreductase/Apoptosis"/>
</dbReference>
<keyword evidence="8" id="KW-1185">Reference proteome</keyword>
<dbReference type="EMBL" id="JABTXI010000005">
    <property type="protein sequence ID" value="MBY3591398.1"/>
    <property type="molecule type" value="Genomic_DNA"/>
</dbReference>
<proteinExistence type="predicted"/>
<dbReference type="InterPro" id="IPR028202">
    <property type="entry name" value="Reductase_C"/>
</dbReference>
<organism evidence="7 8">
    <name type="scientific">Rhizobium bangladeshense</name>
    <dbReference type="NCBI Taxonomy" id="1138189"/>
    <lineage>
        <taxon>Bacteria</taxon>
        <taxon>Pseudomonadati</taxon>
        <taxon>Pseudomonadota</taxon>
        <taxon>Alphaproteobacteria</taxon>
        <taxon>Hyphomicrobiales</taxon>
        <taxon>Rhizobiaceae</taxon>
        <taxon>Rhizobium/Agrobacterium group</taxon>
        <taxon>Rhizobium</taxon>
    </lineage>
</organism>
<keyword evidence="2" id="KW-0285">Flavoprotein</keyword>
<evidence type="ECO:0000259" key="5">
    <source>
        <dbReference type="Pfam" id="PF07992"/>
    </source>
</evidence>
<evidence type="ECO:0000256" key="1">
    <source>
        <dbReference type="ARBA" id="ARBA00001974"/>
    </source>
</evidence>
<comment type="caution">
    <text evidence="7">The sequence shown here is derived from an EMBL/GenBank/DDBJ whole genome shotgun (WGS) entry which is preliminary data.</text>
</comment>
<dbReference type="RefSeq" id="WP_222012355.1">
    <property type="nucleotide sequence ID" value="NZ_JABTXI010000005.1"/>
</dbReference>